<dbReference type="InterPro" id="IPR000306">
    <property type="entry name" value="Znf_FYVE"/>
</dbReference>
<keyword evidence="8 13" id="KW-0067">ATP-binding</keyword>
<feature type="binding site" evidence="13">
    <location>
        <position position="426"/>
    </location>
    <ligand>
        <name>ATP</name>
        <dbReference type="ChEBI" id="CHEBI:30616"/>
    </ligand>
</feature>
<reference evidence="17" key="1">
    <citation type="journal article" date="2008" name="FEBS Lett.">
        <title>Ancient divergence of animal protein tyrosine kinase genes demonstrated by a gene family tree including choanoflagellate genes.</title>
        <authorList>
            <person name="Suga H."/>
            <person name="Sasaki G."/>
            <person name="Kuma K."/>
            <person name="Nishiyori H."/>
            <person name="Hirose N."/>
            <person name="Su Z.H."/>
            <person name="Iwabe N."/>
            <person name="Miyata T."/>
        </authorList>
    </citation>
    <scope>NUCLEOTIDE SEQUENCE</scope>
</reference>
<dbReference type="InterPro" id="IPR017455">
    <property type="entry name" value="Znf_FYVE-rel"/>
</dbReference>
<organism evidence="17">
    <name type="scientific">Monosiga ovata</name>
    <dbReference type="NCBI Taxonomy" id="81526"/>
    <lineage>
        <taxon>Eukaryota</taxon>
        <taxon>Choanoflagellata</taxon>
        <taxon>Craspedida</taxon>
        <taxon>Salpingoecidae</taxon>
        <taxon>Monosiga</taxon>
    </lineage>
</organism>
<evidence type="ECO:0000256" key="4">
    <source>
        <dbReference type="ARBA" id="ARBA00022741"/>
    </source>
</evidence>
<protein>
    <recommendedName>
        <fullName evidence="1">non-specific protein-tyrosine kinase</fullName>
        <ecNumber evidence="1">2.7.10.2</ecNumber>
    </recommendedName>
</protein>
<dbReference type="PROSITE" id="PS00107">
    <property type="entry name" value="PROTEIN_KINASE_ATP"/>
    <property type="match status" value="2"/>
</dbReference>
<keyword evidence="6 17" id="KW-0418">Kinase</keyword>
<dbReference type="SMART" id="SM00252">
    <property type="entry name" value="SH2"/>
    <property type="match status" value="1"/>
</dbReference>
<keyword evidence="4 13" id="KW-0547">Nucleotide-binding</keyword>
<dbReference type="CDD" id="cd00173">
    <property type="entry name" value="SH2"/>
    <property type="match status" value="1"/>
</dbReference>
<dbReference type="PROSITE" id="PS50178">
    <property type="entry name" value="ZF_FYVE"/>
    <property type="match status" value="1"/>
</dbReference>
<name>B3XVW0_9EUKA</name>
<evidence type="ECO:0000313" key="17">
    <source>
        <dbReference type="EMBL" id="BAG55495.1"/>
    </source>
</evidence>
<dbReference type="InterPro" id="IPR017441">
    <property type="entry name" value="Protein_kinase_ATP_BS"/>
</dbReference>
<dbReference type="CDD" id="cd00192">
    <property type="entry name" value="PTKc"/>
    <property type="match status" value="2"/>
</dbReference>
<dbReference type="PANTHER" id="PTHR24418">
    <property type="entry name" value="TYROSINE-PROTEIN KINASE"/>
    <property type="match status" value="1"/>
</dbReference>
<dbReference type="PROSITE" id="PS00109">
    <property type="entry name" value="PROTEIN_KINASE_TYR"/>
    <property type="match status" value="2"/>
</dbReference>
<comment type="catalytic activity">
    <reaction evidence="10">
        <text>L-tyrosyl-[protein] + ATP = O-phospho-L-tyrosyl-[protein] + ADP + H(+)</text>
        <dbReference type="Rhea" id="RHEA:10596"/>
        <dbReference type="Rhea" id="RHEA-COMP:10136"/>
        <dbReference type="Rhea" id="RHEA-COMP:20101"/>
        <dbReference type="ChEBI" id="CHEBI:15378"/>
        <dbReference type="ChEBI" id="CHEBI:30616"/>
        <dbReference type="ChEBI" id="CHEBI:46858"/>
        <dbReference type="ChEBI" id="CHEBI:61978"/>
        <dbReference type="ChEBI" id="CHEBI:456216"/>
        <dbReference type="EC" id="2.7.10.2"/>
    </reaction>
</comment>
<dbReference type="PROSITE" id="PS50011">
    <property type="entry name" value="PROTEIN_KINASE_DOM"/>
    <property type="match status" value="2"/>
</dbReference>
<evidence type="ECO:0000256" key="2">
    <source>
        <dbReference type="ARBA" id="ARBA00022679"/>
    </source>
</evidence>
<dbReference type="InterPro" id="IPR001245">
    <property type="entry name" value="Ser-Thr/Tyr_kinase_cat_dom"/>
</dbReference>
<evidence type="ECO:0000256" key="3">
    <source>
        <dbReference type="ARBA" id="ARBA00022723"/>
    </source>
</evidence>
<feature type="binding site" evidence="13">
    <location>
        <position position="714"/>
    </location>
    <ligand>
        <name>ATP</name>
        <dbReference type="ChEBI" id="CHEBI:30616"/>
    </ligand>
</feature>
<evidence type="ECO:0000256" key="6">
    <source>
        <dbReference type="ARBA" id="ARBA00022777"/>
    </source>
</evidence>
<dbReference type="InterPro" id="IPR011011">
    <property type="entry name" value="Znf_FYVE_PHD"/>
</dbReference>
<dbReference type="PRINTS" id="PR00109">
    <property type="entry name" value="TYRKINASE"/>
</dbReference>
<dbReference type="InterPro" id="IPR036860">
    <property type="entry name" value="SH2_dom_sf"/>
</dbReference>
<dbReference type="Gene3D" id="1.10.510.10">
    <property type="entry name" value="Transferase(Phosphotransferase) domain 1"/>
    <property type="match status" value="2"/>
</dbReference>
<evidence type="ECO:0000259" key="15">
    <source>
        <dbReference type="PROSITE" id="PS50011"/>
    </source>
</evidence>
<dbReference type="SUPFAM" id="SSF56112">
    <property type="entry name" value="Protein kinase-like (PK-like)"/>
    <property type="match status" value="2"/>
</dbReference>
<dbReference type="PROSITE" id="PS50001">
    <property type="entry name" value="SH2"/>
    <property type="match status" value="1"/>
</dbReference>
<keyword evidence="5 11" id="KW-0863">Zinc-finger</keyword>
<dbReference type="InterPro" id="IPR008266">
    <property type="entry name" value="Tyr_kinase_AS"/>
</dbReference>
<feature type="domain" description="Protein kinase" evidence="15">
    <location>
        <begin position="682"/>
        <end position="951"/>
    </location>
</feature>
<dbReference type="Gene3D" id="3.30.40.10">
    <property type="entry name" value="Zinc/RING finger domain, C3HC4 (zinc finger)"/>
    <property type="match status" value="1"/>
</dbReference>
<proteinExistence type="evidence at transcript level"/>
<dbReference type="Pfam" id="PF00017">
    <property type="entry name" value="SH2"/>
    <property type="match status" value="1"/>
</dbReference>
<dbReference type="GO" id="GO:0008270">
    <property type="term" value="F:zinc ion binding"/>
    <property type="evidence" value="ECO:0007669"/>
    <property type="project" value="UniProtKB-KW"/>
</dbReference>
<evidence type="ECO:0000256" key="8">
    <source>
        <dbReference type="ARBA" id="ARBA00022840"/>
    </source>
</evidence>
<dbReference type="CDD" id="cd00065">
    <property type="entry name" value="FYVE_like_SF"/>
    <property type="match status" value="1"/>
</dbReference>
<feature type="domain" description="SH2" evidence="14">
    <location>
        <begin position="130"/>
        <end position="232"/>
    </location>
</feature>
<evidence type="ECO:0000256" key="11">
    <source>
        <dbReference type="PROSITE-ProRule" id="PRU00091"/>
    </source>
</evidence>
<keyword evidence="7" id="KW-0862">Zinc</keyword>
<dbReference type="SMART" id="SM00219">
    <property type="entry name" value="TyrKc"/>
    <property type="match status" value="2"/>
</dbReference>
<evidence type="ECO:0000256" key="13">
    <source>
        <dbReference type="PROSITE-ProRule" id="PRU10141"/>
    </source>
</evidence>
<keyword evidence="12" id="KW-0727">SH2 domain</keyword>
<keyword evidence="3" id="KW-0479">Metal-binding</keyword>
<dbReference type="InterPro" id="IPR011009">
    <property type="entry name" value="Kinase-like_dom_sf"/>
</dbReference>
<feature type="domain" description="Protein kinase" evidence="15">
    <location>
        <begin position="394"/>
        <end position="669"/>
    </location>
</feature>
<evidence type="ECO:0000256" key="5">
    <source>
        <dbReference type="ARBA" id="ARBA00022771"/>
    </source>
</evidence>
<dbReference type="SMART" id="SM00064">
    <property type="entry name" value="FYVE"/>
    <property type="match status" value="1"/>
</dbReference>
<dbReference type="GO" id="GO:0004715">
    <property type="term" value="F:non-membrane spanning protein tyrosine kinase activity"/>
    <property type="evidence" value="ECO:0007669"/>
    <property type="project" value="UniProtKB-EC"/>
</dbReference>
<dbReference type="EMBL" id="AB098173">
    <property type="protein sequence ID" value="BAG55495.1"/>
    <property type="molecule type" value="mRNA"/>
</dbReference>
<dbReference type="InterPro" id="IPR020635">
    <property type="entry name" value="Tyr_kinase_cat_dom"/>
</dbReference>
<accession>B3XVW0</accession>
<dbReference type="Gene3D" id="3.30.505.10">
    <property type="entry name" value="SH2 domain"/>
    <property type="match status" value="1"/>
</dbReference>
<dbReference type="GO" id="GO:0005524">
    <property type="term" value="F:ATP binding"/>
    <property type="evidence" value="ECO:0007669"/>
    <property type="project" value="UniProtKB-UniRule"/>
</dbReference>
<evidence type="ECO:0000259" key="14">
    <source>
        <dbReference type="PROSITE" id="PS50001"/>
    </source>
</evidence>
<dbReference type="EC" id="2.7.10.2" evidence="1"/>
<dbReference type="InterPro" id="IPR000980">
    <property type="entry name" value="SH2"/>
</dbReference>
<keyword evidence="9" id="KW-0829">Tyrosine-protein kinase</keyword>
<dbReference type="InterPro" id="IPR000719">
    <property type="entry name" value="Prot_kinase_dom"/>
</dbReference>
<dbReference type="InterPro" id="IPR013083">
    <property type="entry name" value="Znf_RING/FYVE/PHD"/>
</dbReference>
<feature type="domain" description="FYVE-type" evidence="16">
    <location>
        <begin position="63"/>
        <end position="119"/>
    </location>
</feature>
<evidence type="ECO:0000256" key="1">
    <source>
        <dbReference type="ARBA" id="ARBA00011903"/>
    </source>
</evidence>
<gene>
    <name evidence="17" type="primary">MoPTK-k</name>
</gene>
<evidence type="ECO:0000256" key="12">
    <source>
        <dbReference type="PROSITE-ProRule" id="PRU00191"/>
    </source>
</evidence>
<dbReference type="Pfam" id="PF07714">
    <property type="entry name" value="PK_Tyr_Ser-Thr"/>
    <property type="match status" value="2"/>
</dbReference>
<dbReference type="SUPFAM" id="SSF57903">
    <property type="entry name" value="FYVE/PHD zinc finger"/>
    <property type="match status" value="1"/>
</dbReference>
<keyword evidence="2" id="KW-0808">Transferase</keyword>
<dbReference type="AlphaFoldDB" id="B3XVW0"/>
<evidence type="ECO:0000256" key="10">
    <source>
        <dbReference type="ARBA" id="ARBA00051245"/>
    </source>
</evidence>
<dbReference type="SUPFAM" id="SSF55550">
    <property type="entry name" value="SH2 domain"/>
    <property type="match status" value="1"/>
</dbReference>
<evidence type="ECO:0000256" key="7">
    <source>
        <dbReference type="ARBA" id="ARBA00022833"/>
    </source>
</evidence>
<evidence type="ECO:0000256" key="9">
    <source>
        <dbReference type="ARBA" id="ARBA00023137"/>
    </source>
</evidence>
<sequence length="954" mass="106268">MADYRTGSQPMYAVSDTGTPAYAPPSLAPSDGVGALSIQTATSQYREPEPALYRVDKGDLHPKKGVKLCECCQERKFGMFNGKSNCEACGQVVCGKCTTRRHPLHKELKICKHCYSRGMAMSYHMQDMGWYHGPVSRSATEERLLAAGALPGDYLVRESQGLDGFLALSVRGEESLITHYLINIYRDCFYVGTARHVPSEQDELFPSIERMLESMEVIRLCRLRRAVIVEPPDNEVCPRCKFVNPSVDTLFCGGCGTRLNSTQAQRKLYYDLGIAMRDPNFTHASIDNPGYQQTPTKDPNYMVVNMNKSPEGSYSTSGSPPPPTHLYSVGDVKPSTPATYIYGADATPQNTYMYGVQEVASPGVYIAGQDLQEEANMADGQEGFVYRELDRSKLRFTTPLGYGFFGIVKRATLTNPDGSTTTVAGKQLKDTASPAEEDAFLNEIHKVSQLSHPNVVRSYGAITRSKPMFLIMELCSEGSLHDMLKANDKRLDQRTSITLLKDFALGLEYIAGLNIVHRDVAARNCLVTVNPDGKLVAKVSDMGLARDVVETYYATSKGGDLARRWLSPEAMLYSRFSESSDVWAFGLTVFETFQHHPGSLPFYFLVKLTDLASTFESVKDTANSVVELCKDLERTCPGEIHELITACLSHSHHDRPRFAEIAVRLTDALDGSKRWNFPRSNLKLVNELGSGAYGKVYRYEAIGLGPASISVAAKTCTDEANQSRFLQEIELMKSLRHPHIVQMLAACTSDGPPLMILEFMAEGSLDHFLRRPKVQLTTTELQSILFQAATALAYITSRQLVHRDVSARNCLVSMPLNVKLADFGLARETEESLYEQSTNTNIPVRWTAPECFRTRQFNEASDVFGFGTLAWEVYTYPWDRKKPYKHTVPLIELSDAQFIGKLRSGFLPPLIPLAPSNFLTPVIKETISKCRLDRAADRPTFEQLVQQLSLFKTT</sequence>
<dbReference type="InterPro" id="IPR050198">
    <property type="entry name" value="Non-receptor_tyrosine_kinases"/>
</dbReference>
<evidence type="ECO:0000259" key="16">
    <source>
        <dbReference type="PROSITE" id="PS50178"/>
    </source>
</evidence>